<protein>
    <recommendedName>
        <fullName evidence="9">Regulatory protein VirG</fullName>
    </recommendedName>
</protein>
<dbReference type="CDD" id="cd00383">
    <property type="entry name" value="trans_reg_C"/>
    <property type="match status" value="1"/>
</dbReference>
<keyword evidence="5" id="KW-0805">Transcription regulation</keyword>
<reference evidence="14 15" key="1">
    <citation type="submission" date="2014-08" db="EMBL/GenBank/DDBJ databases">
        <authorList>
            <person name="Chen Y.-H."/>
        </authorList>
    </citation>
    <scope>NUCLEOTIDE SEQUENCE [LARGE SCALE GENOMIC DNA]</scope>
</reference>
<dbReference type="GO" id="GO:0000976">
    <property type="term" value="F:transcription cis-regulatory region binding"/>
    <property type="evidence" value="ECO:0007669"/>
    <property type="project" value="TreeGrafter"/>
</dbReference>
<dbReference type="GO" id="GO:0005829">
    <property type="term" value="C:cytosol"/>
    <property type="evidence" value="ECO:0007669"/>
    <property type="project" value="TreeGrafter"/>
</dbReference>
<dbReference type="PANTHER" id="PTHR48111:SF4">
    <property type="entry name" value="DNA-BINDING DUAL TRANSCRIPTIONAL REGULATOR OMPR"/>
    <property type="match status" value="1"/>
</dbReference>
<evidence type="ECO:0000256" key="10">
    <source>
        <dbReference type="PROSITE-ProRule" id="PRU00169"/>
    </source>
</evidence>
<dbReference type="InterPro" id="IPR011006">
    <property type="entry name" value="CheY-like_superfamily"/>
</dbReference>
<evidence type="ECO:0000256" key="5">
    <source>
        <dbReference type="ARBA" id="ARBA00023015"/>
    </source>
</evidence>
<dbReference type="InterPro" id="IPR036388">
    <property type="entry name" value="WH-like_DNA-bd_sf"/>
</dbReference>
<organism evidence="14 15">
    <name type="scientific">Neorhizobium galegae bv. officinalis</name>
    <dbReference type="NCBI Taxonomy" id="323656"/>
    <lineage>
        <taxon>Bacteria</taxon>
        <taxon>Pseudomonadati</taxon>
        <taxon>Pseudomonadota</taxon>
        <taxon>Alphaproteobacteria</taxon>
        <taxon>Hyphomicrobiales</taxon>
        <taxon>Rhizobiaceae</taxon>
        <taxon>Rhizobium/Agrobacterium group</taxon>
        <taxon>Neorhizobium</taxon>
    </lineage>
</organism>
<evidence type="ECO:0000256" key="9">
    <source>
        <dbReference type="ARBA" id="ARBA00067337"/>
    </source>
</evidence>
<keyword evidence="4" id="KW-0902">Two-component regulatory system</keyword>
<keyword evidence="3 10" id="KW-0597">Phosphoprotein</keyword>
<dbReference type="GO" id="GO:0006355">
    <property type="term" value="P:regulation of DNA-templated transcription"/>
    <property type="evidence" value="ECO:0007669"/>
    <property type="project" value="InterPro"/>
</dbReference>
<dbReference type="SUPFAM" id="SSF46894">
    <property type="entry name" value="C-terminal effector domain of the bipartite response regulators"/>
    <property type="match status" value="1"/>
</dbReference>
<dbReference type="Gene3D" id="6.10.250.690">
    <property type="match status" value="1"/>
</dbReference>
<feature type="domain" description="Response regulatory" evidence="12">
    <location>
        <begin position="19"/>
        <end position="132"/>
    </location>
</feature>
<dbReference type="EMBL" id="CCRK01000021">
    <property type="protein sequence ID" value="CDZ54397.1"/>
    <property type="molecule type" value="Genomic_DNA"/>
</dbReference>
<feature type="DNA-binding region" description="OmpR/PhoB-type" evidence="11">
    <location>
        <begin position="145"/>
        <end position="245"/>
    </location>
</feature>
<keyword evidence="8" id="KW-0804">Transcription</keyword>
<dbReference type="Gene3D" id="1.10.10.10">
    <property type="entry name" value="Winged helix-like DNA-binding domain superfamily/Winged helix DNA-binding domain"/>
    <property type="match status" value="1"/>
</dbReference>
<dbReference type="PROSITE" id="PS50110">
    <property type="entry name" value="RESPONSE_REGULATORY"/>
    <property type="match status" value="1"/>
</dbReference>
<evidence type="ECO:0000259" key="13">
    <source>
        <dbReference type="PROSITE" id="PS51755"/>
    </source>
</evidence>
<dbReference type="PANTHER" id="PTHR48111">
    <property type="entry name" value="REGULATOR OF RPOS"/>
    <property type="match status" value="1"/>
</dbReference>
<feature type="domain" description="OmpR/PhoB-type" evidence="13">
    <location>
        <begin position="145"/>
        <end position="245"/>
    </location>
</feature>
<accession>A0A0T7H4M3</accession>
<dbReference type="SMART" id="SM00448">
    <property type="entry name" value="REC"/>
    <property type="match status" value="1"/>
</dbReference>
<dbReference type="SMART" id="SM00862">
    <property type="entry name" value="Trans_reg_C"/>
    <property type="match status" value="1"/>
</dbReference>
<evidence type="ECO:0000256" key="3">
    <source>
        <dbReference type="ARBA" id="ARBA00022553"/>
    </source>
</evidence>
<evidence type="ECO:0000256" key="6">
    <source>
        <dbReference type="ARBA" id="ARBA00023125"/>
    </source>
</evidence>
<evidence type="ECO:0000256" key="11">
    <source>
        <dbReference type="PROSITE-ProRule" id="PRU01091"/>
    </source>
</evidence>
<keyword evidence="2" id="KW-0963">Cytoplasm</keyword>
<dbReference type="SUPFAM" id="SSF52172">
    <property type="entry name" value="CheY-like"/>
    <property type="match status" value="1"/>
</dbReference>
<feature type="modified residue" description="4-aspartylphosphate" evidence="10">
    <location>
        <position position="68"/>
    </location>
</feature>
<comment type="subcellular location">
    <subcellularLocation>
        <location evidence="1">Cytoplasm</location>
    </subcellularLocation>
</comment>
<evidence type="ECO:0000256" key="1">
    <source>
        <dbReference type="ARBA" id="ARBA00004496"/>
    </source>
</evidence>
<dbReference type="InterPro" id="IPR001789">
    <property type="entry name" value="Sig_transdc_resp-reg_receiver"/>
</dbReference>
<dbReference type="Gene3D" id="3.40.50.2300">
    <property type="match status" value="1"/>
</dbReference>
<dbReference type="GO" id="GO:0000156">
    <property type="term" value="F:phosphorelay response regulator activity"/>
    <property type="evidence" value="ECO:0007669"/>
    <property type="project" value="TreeGrafter"/>
</dbReference>
<evidence type="ECO:0000259" key="12">
    <source>
        <dbReference type="PROSITE" id="PS50110"/>
    </source>
</evidence>
<evidence type="ECO:0000313" key="15">
    <source>
        <dbReference type="Proteomes" id="UP000039660"/>
    </source>
</evidence>
<keyword evidence="6 11" id="KW-0238">DNA-binding</keyword>
<keyword evidence="7" id="KW-0010">Activator</keyword>
<name>A0A0T7H4M3_NEOGA</name>
<gene>
    <name evidence="14" type="ORF">NGAL_HAMBI1189_54870</name>
</gene>
<dbReference type="Pfam" id="PF00486">
    <property type="entry name" value="Trans_reg_C"/>
    <property type="match status" value="1"/>
</dbReference>
<dbReference type="AlphaFoldDB" id="A0A0T7H4M3"/>
<evidence type="ECO:0000256" key="8">
    <source>
        <dbReference type="ARBA" id="ARBA00023163"/>
    </source>
</evidence>
<dbReference type="CDD" id="cd17574">
    <property type="entry name" value="REC_OmpR"/>
    <property type="match status" value="1"/>
</dbReference>
<dbReference type="Proteomes" id="UP000039660">
    <property type="component" value="Unassembled WGS sequence"/>
</dbReference>
<evidence type="ECO:0000313" key="14">
    <source>
        <dbReference type="EMBL" id="CDZ54397.1"/>
    </source>
</evidence>
<dbReference type="FunFam" id="1.10.10.10:FF:000099">
    <property type="entry name" value="Two-component system response regulator TorR"/>
    <property type="match status" value="1"/>
</dbReference>
<evidence type="ECO:0000256" key="2">
    <source>
        <dbReference type="ARBA" id="ARBA00022490"/>
    </source>
</evidence>
<sequence>MAKPMNNAASDTLTQGSARILVVEDDREIASMLIDLIKEAGYAAEAVGSAVEMDLVLKKKEFDLIVLDGMLPGEDGFSICRRIRSSDTIPILMLTARTKEIDRVVGLELGADDYVTKPFKSRELLARIKALLRRSSYSVQVKPKQEPMTFAGWRIDPVTRELTDRDGFHVSLTTAEFDVLLVFCQNPRQVMNRQEILARTHAGSAGPVERSIDVHVSRVRQKIEPNYKEPTFIKTVRLGGYVFTPEVAIAP</sequence>
<dbReference type="Pfam" id="PF00072">
    <property type="entry name" value="Response_reg"/>
    <property type="match status" value="1"/>
</dbReference>
<evidence type="ECO:0000256" key="4">
    <source>
        <dbReference type="ARBA" id="ARBA00023012"/>
    </source>
</evidence>
<evidence type="ECO:0000256" key="7">
    <source>
        <dbReference type="ARBA" id="ARBA00023159"/>
    </source>
</evidence>
<dbReference type="RefSeq" id="WP_046638213.1">
    <property type="nucleotide sequence ID" value="NZ_CCRK01000021.1"/>
</dbReference>
<dbReference type="InterPro" id="IPR016032">
    <property type="entry name" value="Sig_transdc_resp-reg_C-effctor"/>
</dbReference>
<proteinExistence type="predicted"/>
<dbReference type="GO" id="GO:0032993">
    <property type="term" value="C:protein-DNA complex"/>
    <property type="evidence" value="ECO:0007669"/>
    <property type="project" value="TreeGrafter"/>
</dbReference>
<dbReference type="InterPro" id="IPR001867">
    <property type="entry name" value="OmpR/PhoB-type_DNA-bd"/>
</dbReference>
<dbReference type="InterPro" id="IPR039420">
    <property type="entry name" value="WalR-like"/>
</dbReference>
<dbReference type="PROSITE" id="PS51755">
    <property type="entry name" value="OMPR_PHOB"/>
    <property type="match status" value="1"/>
</dbReference>